<protein>
    <submittedName>
        <fullName evidence="1">Uncharacterized protein</fullName>
    </submittedName>
</protein>
<dbReference type="Proteomes" id="UP001153269">
    <property type="component" value="Unassembled WGS sequence"/>
</dbReference>
<organism evidence="1 2">
    <name type="scientific">Pleuronectes platessa</name>
    <name type="common">European plaice</name>
    <dbReference type="NCBI Taxonomy" id="8262"/>
    <lineage>
        <taxon>Eukaryota</taxon>
        <taxon>Metazoa</taxon>
        <taxon>Chordata</taxon>
        <taxon>Craniata</taxon>
        <taxon>Vertebrata</taxon>
        <taxon>Euteleostomi</taxon>
        <taxon>Actinopterygii</taxon>
        <taxon>Neopterygii</taxon>
        <taxon>Teleostei</taxon>
        <taxon>Neoteleostei</taxon>
        <taxon>Acanthomorphata</taxon>
        <taxon>Carangaria</taxon>
        <taxon>Pleuronectiformes</taxon>
        <taxon>Pleuronectoidei</taxon>
        <taxon>Pleuronectidae</taxon>
        <taxon>Pleuronectes</taxon>
    </lineage>
</organism>
<dbReference type="AlphaFoldDB" id="A0A9N7TTY3"/>
<dbReference type="EMBL" id="CADEAL010000364">
    <property type="protein sequence ID" value="CAB1419090.1"/>
    <property type="molecule type" value="Genomic_DNA"/>
</dbReference>
<reference evidence="1" key="1">
    <citation type="submission" date="2020-03" db="EMBL/GenBank/DDBJ databases">
        <authorList>
            <person name="Weist P."/>
        </authorList>
    </citation>
    <scope>NUCLEOTIDE SEQUENCE</scope>
</reference>
<keyword evidence="2" id="KW-1185">Reference proteome</keyword>
<gene>
    <name evidence="1" type="ORF">PLEPLA_LOCUS6918</name>
</gene>
<name>A0A9N7TTY3_PLEPL</name>
<sequence length="87" mass="9134">MVTSEKGADGESARGSEIDVAEVGVDERLSGERIIRASPEVAAGRSSTIALNCSRPLLAFSCCWTPLGTCCLSDAALDKCHFGFLVK</sequence>
<proteinExistence type="predicted"/>
<accession>A0A9N7TTY3</accession>
<evidence type="ECO:0000313" key="1">
    <source>
        <dbReference type="EMBL" id="CAB1419090.1"/>
    </source>
</evidence>
<evidence type="ECO:0000313" key="2">
    <source>
        <dbReference type="Proteomes" id="UP001153269"/>
    </source>
</evidence>
<comment type="caution">
    <text evidence="1">The sequence shown here is derived from an EMBL/GenBank/DDBJ whole genome shotgun (WGS) entry which is preliminary data.</text>
</comment>